<comment type="caution">
    <text evidence="1">The sequence shown here is derived from an EMBL/GenBank/DDBJ whole genome shotgun (WGS) entry which is preliminary data.</text>
</comment>
<reference evidence="1" key="1">
    <citation type="submission" date="2022-10" db="EMBL/GenBank/DDBJ databases">
        <title>Culturing micro-colonial fungi from biological soil crusts in the Mojave desert and describing Neophaeococcomyces mojavensis, and introducing the new genera and species Taxawa tesnikishii.</title>
        <authorList>
            <person name="Kurbessoian T."/>
            <person name="Stajich J.E."/>
        </authorList>
    </citation>
    <scope>NUCLEOTIDE SEQUENCE</scope>
    <source>
        <strain evidence="1">JES_112</strain>
    </source>
</reference>
<proteinExistence type="predicted"/>
<dbReference type="EMBL" id="JAPDRQ010000060">
    <property type="protein sequence ID" value="KAJ9657718.1"/>
    <property type="molecule type" value="Genomic_DNA"/>
</dbReference>
<keyword evidence="2" id="KW-1185">Reference proteome</keyword>
<organism evidence="1 2">
    <name type="scientific">Neophaeococcomyces mojaviensis</name>
    <dbReference type="NCBI Taxonomy" id="3383035"/>
    <lineage>
        <taxon>Eukaryota</taxon>
        <taxon>Fungi</taxon>
        <taxon>Dikarya</taxon>
        <taxon>Ascomycota</taxon>
        <taxon>Pezizomycotina</taxon>
        <taxon>Eurotiomycetes</taxon>
        <taxon>Chaetothyriomycetidae</taxon>
        <taxon>Chaetothyriales</taxon>
        <taxon>Chaetothyriales incertae sedis</taxon>
        <taxon>Neophaeococcomyces</taxon>
    </lineage>
</organism>
<accession>A0ACC3A9H6</accession>
<evidence type="ECO:0000313" key="1">
    <source>
        <dbReference type="EMBL" id="KAJ9657718.1"/>
    </source>
</evidence>
<evidence type="ECO:0000313" key="2">
    <source>
        <dbReference type="Proteomes" id="UP001172386"/>
    </source>
</evidence>
<dbReference type="Proteomes" id="UP001172386">
    <property type="component" value="Unassembled WGS sequence"/>
</dbReference>
<protein>
    <submittedName>
        <fullName evidence="1">Uncharacterized protein</fullName>
    </submittedName>
</protein>
<name>A0ACC3A9H6_9EURO</name>
<gene>
    <name evidence="1" type="ORF">H2198_004133</name>
</gene>
<sequence length="1177" mass="131946">MELFISNLHSKTTREELQESLKARLRQFNVDIYDVRKKVGKTFAQLTVADILKAQNFLKTATQSPLVVQLPVPNAQAKFSQSKRPADPQLLRVLQKEEKDWQNRKDASKLGKKVRKQHNDTQTNDSGLQVSMIECGRWSLAGTDTQFIPYFSYSADGTLTRKARTLVLKMKHNLMDVEMVMDRINILSCALSYVGPKTLTIDLGLAPKFYDRPGGGEDDMLANMLQSLLAIGRSSCFRVCTFPGAPQIVIGSCLTYRFTLVADEVDGGLRRRLQAMTFDQVPIIRLQGKSIPRPPVSSFQQEVDRLNQEVNSLNWPFALRFQVEALWANAVLSPGQVRLLLPRMLSLLGQSSNKRLASVLQRLALQLPYSTAEATFQANIIEKASAIIIQQDAFVLQEQVQASVRKSARDEVSVHRVVVTPTGIYLYGPEEVVANRILRQHRANQDCFLRVSFTDENEDRLEFDRDSSNEKVLRGRFLSILRDGLKIAGEQFDFLGFSHSSLRSQTCWFMRSFYHDGNRLHARALITSLGDFSTIRCPAKCAARIGQAFSETHSAVRIDPSIVLRYPDIQSGLYTFTDGCGTVSAATWKLLKGTSAGKDQPTLYQIRYKGAKGMISLDTSLLGHQMRLRESMIKFTGSPSDEVEICGSNARALPFKLNRQVIKILEDLGVPDATFERLQEQAVQKLRESSTSTLSAIDFLSKNMSNSSSGLPALLKALKLINIDVTEDNFLRDLLGALLQVQLREIKYRSRILVPDALTVYGICDETGFLEEGQVYVTWDTDKRQQLHLKGQIAVTRSPALHPGDIQLATAVSPPDDSILHDLHNCVVFSQKGSRDMPSMLSGGDLDGDLYNIIYDDSLIPKMTESPAAYLSAKAEDIGRSVTSHDMTEFFVDFMQNDQLGRIAILHQVFADSEPLGTRSPHCLLLAELHSTAVDFSKSGVKVDITKIPKAPPYRPDFMAPSASTKVEKGIKRPEAATEPEGEQRYRYFESDRILGRLYRAIDEDVFFENLEYDALSIFSREATDNVLAEIWRFVEDAMQYQSWIHLTDLAVQVRDYYESNMLDVMSQYAVGRTEYLTEKEVFIGTILGRSGAASKYQRDQSELLNARFNRDIRDLRSWMETQAENNGGFLALATACLYVATTRTSNMVGGMVEGDLKSFGWFAAALCVPALVETAN</sequence>